<keyword evidence="19" id="KW-1185">Reference proteome</keyword>
<dbReference type="InterPro" id="IPR011765">
    <property type="entry name" value="Pept_M16_N"/>
</dbReference>
<dbReference type="Proteomes" id="UP000664654">
    <property type="component" value="Unassembled WGS sequence"/>
</dbReference>
<accession>A0A939DQ63</accession>
<dbReference type="GO" id="GO:0046872">
    <property type="term" value="F:metal ion binding"/>
    <property type="evidence" value="ECO:0007669"/>
    <property type="project" value="UniProtKB-KW"/>
</dbReference>
<dbReference type="InterPro" id="IPR050626">
    <property type="entry name" value="Peptidase_M16"/>
</dbReference>
<feature type="domain" description="Peptidase M16 C-terminal" evidence="15">
    <location>
        <begin position="183"/>
        <end position="359"/>
    </location>
</feature>
<dbReference type="InterPro" id="IPR007863">
    <property type="entry name" value="Peptidase_M16_C"/>
</dbReference>
<comment type="caution">
    <text evidence="18">The sequence shown here is derived from an EMBL/GenBank/DDBJ whole genome shotgun (WGS) entry which is preliminary data.</text>
</comment>
<dbReference type="InterPro" id="IPR011249">
    <property type="entry name" value="Metalloenz_LuxS/M16"/>
</dbReference>
<evidence type="ECO:0000256" key="10">
    <source>
        <dbReference type="ARBA" id="ARBA00023049"/>
    </source>
</evidence>
<keyword evidence="6" id="KW-0645">Protease</keyword>
<dbReference type="EMBL" id="JAFKCV010000010">
    <property type="protein sequence ID" value="MBN7826762.1"/>
    <property type="molecule type" value="Genomic_DNA"/>
</dbReference>
<dbReference type="AlphaFoldDB" id="A0A939DQ63"/>
<evidence type="ECO:0000259" key="16">
    <source>
        <dbReference type="Pfam" id="PF16187"/>
    </source>
</evidence>
<evidence type="ECO:0000256" key="12">
    <source>
        <dbReference type="ARBA" id="ARBA00031184"/>
    </source>
</evidence>
<dbReference type="RefSeq" id="WP_206574874.1">
    <property type="nucleotide sequence ID" value="NZ_JAFKCV010000010.1"/>
</dbReference>
<dbReference type="FunFam" id="3.30.830.10:FF:000012">
    <property type="entry name" value="Protease 3"/>
    <property type="match status" value="1"/>
</dbReference>
<dbReference type="PANTHER" id="PTHR43690:SF18">
    <property type="entry name" value="INSULIN-DEGRADING ENZYME-RELATED"/>
    <property type="match status" value="1"/>
</dbReference>
<keyword evidence="9" id="KW-0862">Zinc</keyword>
<dbReference type="SUPFAM" id="SSF63411">
    <property type="entry name" value="LuxS/MPP-like metallohydrolase"/>
    <property type="match status" value="4"/>
</dbReference>
<keyword evidence="10" id="KW-0482">Metalloprotease</keyword>
<evidence type="ECO:0000313" key="18">
    <source>
        <dbReference type="EMBL" id="MBN7826762.1"/>
    </source>
</evidence>
<dbReference type="PANTHER" id="PTHR43690">
    <property type="entry name" value="NARDILYSIN"/>
    <property type="match status" value="1"/>
</dbReference>
<evidence type="ECO:0000256" key="6">
    <source>
        <dbReference type="ARBA" id="ARBA00022670"/>
    </source>
</evidence>
<dbReference type="GO" id="GO:0006508">
    <property type="term" value="P:proteolysis"/>
    <property type="evidence" value="ECO:0007669"/>
    <property type="project" value="UniProtKB-KW"/>
</dbReference>
<evidence type="ECO:0000256" key="2">
    <source>
        <dbReference type="ARBA" id="ARBA00002184"/>
    </source>
</evidence>
<evidence type="ECO:0000256" key="1">
    <source>
        <dbReference type="ARBA" id="ARBA00001947"/>
    </source>
</evidence>
<keyword evidence="7" id="KW-0479">Metal-binding</keyword>
<dbReference type="Pfam" id="PF00675">
    <property type="entry name" value="Peptidase_M16"/>
    <property type="match status" value="1"/>
</dbReference>
<name>A0A939DQ63_9ALTE</name>
<dbReference type="FunFam" id="3.30.830.10:FF:000005">
    <property type="entry name" value="nardilysin isoform X1"/>
    <property type="match status" value="1"/>
</dbReference>
<evidence type="ECO:0000256" key="8">
    <source>
        <dbReference type="ARBA" id="ARBA00022801"/>
    </source>
</evidence>
<comment type="similarity">
    <text evidence="3">Belongs to the peptidase M16 family.</text>
</comment>
<keyword evidence="8" id="KW-0378">Hydrolase</keyword>
<evidence type="ECO:0000256" key="3">
    <source>
        <dbReference type="ARBA" id="ARBA00007261"/>
    </source>
</evidence>
<protein>
    <recommendedName>
        <fullName evidence="5">Protease 3</fullName>
        <ecNumber evidence="4">3.4.24.55</ecNumber>
    </recommendedName>
    <alternativeName>
        <fullName evidence="13">Pitrilysin</fullName>
    </alternativeName>
    <alternativeName>
        <fullName evidence="12">Protease III</fullName>
    </alternativeName>
    <alternativeName>
        <fullName evidence="11">Protease pi</fullName>
    </alternativeName>
</protein>
<feature type="domain" description="Peptidase M16 N-terminal" evidence="14">
    <location>
        <begin position="22"/>
        <end position="155"/>
    </location>
</feature>
<reference evidence="18" key="1">
    <citation type="submission" date="2021-03" db="EMBL/GenBank/DDBJ databases">
        <title>novel species isolated from a fishpond in China.</title>
        <authorList>
            <person name="Lu H."/>
            <person name="Cai Z."/>
        </authorList>
    </citation>
    <scope>NUCLEOTIDE SEQUENCE</scope>
    <source>
        <strain evidence="18">JCM 30855</strain>
    </source>
</reference>
<feature type="domain" description="Peptidase M16 middle/third" evidence="16">
    <location>
        <begin position="366"/>
        <end position="641"/>
    </location>
</feature>
<dbReference type="Pfam" id="PF05193">
    <property type="entry name" value="Peptidase_M16_C"/>
    <property type="match status" value="1"/>
</dbReference>
<evidence type="ECO:0000256" key="5">
    <source>
        <dbReference type="ARBA" id="ARBA00017565"/>
    </source>
</evidence>
<organism evidence="18 19">
    <name type="scientific">Bowmanella dokdonensis</name>
    <dbReference type="NCBI Taxonomy" id="751969"/>
    <lineage>
        <taxon>Bacteria</taxon>
        <taxon>Pseudomonadati</taxon>
        <taxon>Pseudomonadota</taxon>
        <taxon>Gammaproteobacteria</taxon>
        <taxon>Alteromonadales</taxon>
        <taxon>Alteromonadaceae</taxon>
        <taxon>Bowmanella</taxon>
    </lineage>
</organism>
<evidence type="ECO:0000256" key="11">
    <source>
        <dbReference type="ARBA" id="ARBA00029597"/>
    </source>
</evidence>
<evidence type="ECO:0000256" key="7">
    <source>
        <dbReference type="ARBA" id="ARBA00022723"/>
    </source>
</evidence>
<comment type="cofactor">
    <cofactor evidence="1">
        <name>Zn(2+)</name>
        <dbReference type="ChEBI" id="CHEBI:29105"/>
    </cofactor>
</comment>
<proteinExistence type="inferred from homology"/>
<sequence length="921" mass="104714">MIISAYDRCRYRRLILDNGLRLLLANDPDSRKSAASVTIAMGHFQDPDDCQGLAHLLEHLLFLGNEENPSPNHLADTLASNGGHVNAWTGTEQSSFYFDVLSNAFEPALAQFSAMLSQPLFLPATIEKEIQAIDAEFKLKQQDDLRRLYQVHKETCNPTHPFSKFSVGNAEIFGRFNGVELQEKLRAMHAEHYRAENMTICLVSDLSLDDMEGLARRYLSGLSAKKQAVAEPLPPLYLPEQLGVILNIVPLKTARRMIVSFALPDVYPYYRSKPLNLISHLIGDEGPGSLLSRLKGLGWATSLSAGGGIQGSNFKDFNINLQLTELGAEHWQAILGLMFSYLQLIRQQGVSAWRFEERRKFGQMAFDFHDKPKPVDLASHLSVQMQHFADDWVLCGDYLMDHFEPELIHRMLDRMTAQNMRLKLILPELQTDRLAAWYATPYKIFPLPAKLLQGLENTGLDPHLSLPSANDYLSVRTTPVEVEKDYLTPVKLKDEEGFSFWFAQDNEFKQPKGELYLSFDSAAVLHGEAVSAYKRIWTTMVQERLSQDYYQAMIAGLHFHFYAHQGGFSLHTSGFTDRQFDLAEAMLEQILSFRFSEQEFEQARLRQWQAMQNSLLNKPVNRLFTRLSVLLQPLSFSPVSLLPILEQASSQGMKEKQREILGALHLESFAYGDWPSRQARDFSNRIAGKILHKVTPTKSIARNVIALEEGREYLAEVPCQAGDHAVLQYFQTPTADVHDIALTILTEQLLAAPFFNQLRTEKQLGYLVGSGYMPYNQHPGMGFYIQSPNHTPEALVSEIEHFLQQADLRVQTMPEEELNAIKAGVAKQLDSKDNSLSMRSQRLWLAIGNKDWHFDQQHRLSEQILTLSREEILTFCRRLYSGQKFGSLLLYSRQSGQQKLAHSGTMIEDLPQFKATARQIR</sequence>
<dbReference type="Gene3D" id="3.30.830.10">
    <property type="entry name" value="Metalloenzyme, LuxS/M16 peptidase-like"/>
    <property type="match status" value="4"/>
</dbReference>
<dbReference type="GO" id="GO:0004222">
    <property type="term" value="F:metalloendopeptidase activity"/>
    <property type="evidence" value="ECO:0007669"/>
    <property type="project" value="UniProtKB-EC"/>
</dbReference>
<evidence type="ECO:0000259" key="14">
    <source>
        <dbReference type="Pfam" id="PF00675"/>
    </source>
</evidence>
<evidence type="ECO:0000256" key="13">
    <source>
        <dbReference type="ARBA" id="ARBA00033450"/>
    </source>
</evidence>
<evidence type="ECO:0000313" key="19">
    <source>
        <dbReference type="Proteomes" id="UP000664654"/>
    </source>
</evidence>
<dbReference type="EC" id="3.4.24.55" evidence="4"/>
<evidence type="ECO:0000256" key="4">
    <source>
        <dbReference type="ARBA" id="ARBA00012449"/>
    </source>
</evidence>
<evidence type="ECO:0000256" key="9">
    <source>
        <dbReference type="ARBA" id="ARBA00022833"/>
    </source>
</evidence>
<evidence type="ECO:0000259" key="15">
    <source>
        <dbReference type="Pfam" id="PF05193"/>
    </source>
</evidence>
<comment type="function">
    <text evidence="2">Endopeptidase that degrades small peptides of less than 7 kDa, such as glucagon and insulin.</text>
</comment>
<evidence type="ECO:0000259" key="17">
    <source>
        <dbReference type="Pfam" id="PF22456"/>
    </source>
</evidence>
<dbReference type="InterPro" id="IPR054734">
    <property type="entry name" value="PqqF-like_C_4"/>
</dbReference>
<gene>
    <name evidence="18" type="ORF">J0A66_16115</name>
</gene>
<dbReference type="Pfam" id="PF16187">
    <property type="entry name" value="Peptidase_M16_M"/>
    <property type="match status" value="1"/>
</dbReference>
<dbReference type="InterPro" id="IPR032632">
    <property type="entry name" value="Peptidase_M16_M"/>
</dbReference>
<feature type="domain" description="Coenzyme PQQ synthesis protein F-like C-terminal lobe" evidence="17">
    <location>
        <begin position="745"/>
        <end position="844"/>
    </location>
</feature>
<dbReference type="Pfam" id="PF22456">
    <property type="entry name" value="PqqF-like_C_4"/>
    <property type="match status" value="1"/>
</dbReference>